<dbReference type="AlphaFoldDB" id="A0AAW9RE10"/>
<dbReference type="EMBL" id="JAZHOG010000006">
    <property type="protein sequence ID" value="MEJ8568006.1"/>
    <property type="molecule type" value="Genomic_DNA"/>
</dbReference>
<dbReference type="PANTHER" id="PTHR33361">
    <property type="entry name" value="GLR0591 PROTEIN"/>
    <property type="match status" value="1"/>
</dbReference>
<comment type="caution">
    <text evidence="1">The sequence shown here is derived from an EMBL/GenBank/DDBJ whole genome shotgun (WGS) entry which is preliminary data.</text>
</comment>
<name>A0AAW9RE10_9GAMM</name>
<dbReference type="Pfam" id="PF05960">
    <property type="entry name" value="DUF885"/>
    <property type="match status" value="1"/>
</dbReference>
<dbReference type="PANTHER" id="PTHR33361:SF2">
    <property type="entry name" value="DUF885 DOMAIN-CONTAINING PROTEIN"/>
    <property type="match status" value="1"/>
</dbReference>
<dbReference type="PROSITE" id="PS51257">
    <property type="entry name" value="PROKAR_LIPOPROTEIN"/>
    <property type="match status" value="1"/>
</dbReference>
<dbReference type="RefSeq" id="WP_354695329.1">
    <property type="nucleotide sequence ID" value="NZ_JAZHOG010000006.1"/>
</dbReference>
<sequence>MTPKGLRHGTRILLPALVVLGLLCGCGPSEEEQAAQRAADESAARAALQAERAAAARDVVALADDYVIAYFDRHPEQAPVSGAPDPAPDRLTDNSLEALARWQILEQDLLARLDAIPGEAITAPAARITADLLRHQLESNINRAVCRQELWHISPTWTGWLAEFTVLADKLRMETAEEHIDTLNRISQMADYVDTEIVNLREGVELGYTAPANSVAAVVGQLDAFLGLPVEETPFMVAAANADIGFRGRLAVTLENEVLPAFARYRDYLAETYAPSARETIGVDANPNGAACYRASVRYWATVELGPEEIHRIGLEHMERVMAELSEIGARSFDEPDPLKLLQLVKTDPQYLFTGRADMVAYAQAALARAKAVLPDWFGRVPEAPVIVEPYPEFQERTAPLGQAVPAAPDGSSPGKYLINTYRAESQSKAGLEATAFHEAYPGHHTQFTIAQERTDLHDISRYFYLSGFGEGWALYTERLADEMGLYGTDLDRVGMLSNEAWRAARLVVDSGIHGLGWSRQRALDYLNAHTANSRAGNAAEIDRYIAVPGQATSYLLGALEIRRQRERAEAALGEDFDIRAFHDRVLEDGAVPLNRLQAKIDAWVADREASMGAAETGAR</sequence>
<reference evidence="1 2" key="1">
    <citation type="submission" date="2024-02" db="EMBL/GenBank/DDBJ databases">
        <title>A novel Wenzhouxiangellaceae bacterium, isolated from coastal sediments.</title>
        <authorList>
            <person name="Du Z.-J."/>
            <person name="Ye Y.-Q."/>
            <person name="Zhang X.-Y."/>
        </authorList>
    </citation>
    <scope>NUCLEOTIDE SEQUENCE [LARGE SCALE GENOMIC DNA]</scope>
    <source>
        <strain evidence="1 2">CH-27</strain>
    </source>
</reference>
<dbReference type="InterPro" id="IPR010281">
    <property type="entry name" value="DUF885"/>
</dbReference>
<protein>
    <submittedName>
        <fullName evidence="1">DUF885 domain-containing protein</fullName>
    </submittedName>
</protein>
<organism evidence="1 2">
    <name type="scientific">Elongatibacter sediminis</name>
    <dbReference type="NCBI Taxonomy" id="3119006"/>
    <lineage>
        <taxon>Bacteria</taxon>
        <taxon>Pseudomonadati</taxon>
        <taxon>Pseudomonadota</taxon>
        <taxon>Gammaproteobacteria</taxon>
        <taxon>Chromatiales</taxon>
        <taxon>Wenzhouxiangellaceae</taxon>
        <taxon>Elongatibacter</taxon>
    </lineage>
</organism>
<gene>
    <name evidence="1" type="ORF">V3330_10250</name>
</gene>
<proteinExistence type="predicted"/>
<accession>A0AAW9RE10</accession>
<dbReference type="Proteomes" id="UP001359886">
    <property type="component" value="Unassembled WGS sequence"/>
</dbReference>
<evidence type="ECO:0000313" key="2">
    <source>
        <dbReference type="Proteomes" id="UP001359886"/>
    </source>
</evidence>
<evidence type="ECO:0000313" key="1">
    <source>
        <dbReference type="EMBL" id="MEJ8568006.1"/>
    </source>
</evidence>
<keyword evidence="2" id="KW-1185">Reference proteome</keyword>